<sequence>MSRARKSSRRTPSLTRMQWAALGLFGVTAVAAVIAAALGWWAFAVLALVSVLAILLGVQMFGFRQLTRRIQTRLDRVAQTSDAQSMRPSAPVITKSGDEWQAELMAQDVLEQWAKSLRERPGRLNWFIMLARETRSRGSRDVLALCATRGAFRYRDLVKVADQTRLHPKSSDELAKLGRVLWRPGFFALARVLYSQRSSEWDLRNCLTFYELADRLYGLDGVFEGVDRSLYSDLLTWDGQYSRADELLDYDEDNESRADSQRFLQFNAVNPNVTGAAYKQGEWLARLNARLAESGLAPLEFPEGETPSFFNIKTTVPVLQAEDLPLVSIIMPIYEPDEATDVAIASLLNQSWTNIEVLIMDDASPKTFPDGTPTPYREQLESWAARDSRIRLTLCEENRGAYAVRNDAFESARGEFVTVADKDDWHHPQKIERQARELIQKSEKNANIVNWVRVDEDLKFLVRWGPDRVVHPSFASIMYRRKVIQEELGYWDAVRKSADGEYRTRYEITYGEKLVAEDLVPLAFSLLGDGNLTSNDFGLGYRHPDREIYQDAYTAWHENVQLGTSAYLPKNSAERRWIGPPSFLPERDGSHVPHYDVIYLSEFGLWGGNSLTLLQEIETALSGGLKVGIIPLQNGLVPAAARRRMVPELRRLFLEGRVDRLHLHRDVTTDLVVIHWPAIMQLLPSELSTIEAAHVVTVANEIPSVLSDVYNGYDVHDVSENCFQTFGQRPHWAAQSSIMREHLAKLIPAQEMVPHLWTGAGTPIRRPLSKTFSDSRVPVVGRPWDEDELNWPSSRRKRDLLFPRDGSLTVSMRSQVNALQRQGHVSGGEVPEGWIVQDHSINTFQEYLDEIDFLLVYPADSWDQSIEPSVVEALRVGTVCIASPHLEPVYGDALVYAKPEELRETVEAHWDEAAYEAQRERGFGFLTEKRSAEDYLGVLQSYGKVAP</sequence>
<reference evidence="3 4" key="1">
    <citation type="submission" date="2018-03" db="EMBL/GenBank/DDBJ databases">
        <title>Comparative analysis of microorganisms from saline springs in Andes Mountain Range, Colombia.</title>
        <authorList>
            <person name="Rubin E."/>
        </authorList>
    </citation>
    <scope>NUCLEOTIDE SEQUENCE [LARGE SCALE GENOMIC DNA]</scope>
    <source>
        <strain evidence="3 4">CG 35</strain>
    </source>
</reference>
<evidence type="ECO:0000256" key="1">
    <source>
        <dbReference type="SAM" id="Phobius"/>
    </source>
</evidence>
<protein>
    <submittedName>
        <fullName evidence="3">Glycosyl transferase family 2</fullName>
    </submittedName>
</protein>
<comment type="caution">
    <text evidence="3">The sequence shown here is derived from an EMBL/GenBank/DDBJ whole genome shotgun (WGS) entry which is preliminary data.</text>
</comment>
<keyword evidence="1" id="KW-1133">Transmembrane helix</keyword>
<dbReference type="AlphaFoldDB" id="A0A2T0YTE8"/>
<gene>
    <name evidence="3" type="ORF">BCL67_101203</name>
</gene>
<dbReference type="CDD" id="cd00761">
    <property type="entry name" value="Glyco_tranf_GTA_type"/>
    <property type="match status" value="1"/>
</dbReference>
<proteinExistence type="predicted"/>
<evidence type="ECO:0000313" key="4">
    <source>
        <dbReference type="Proteomes" id="UP000238217"/>
    </source>
</evidence>
<dbReference type="PANTHER" id="PTHR22916:SF3">
    <property type="entry name" value="UDP-GLCNAC:BETAGAL BETA-1,3-N-ACETYLGLUCOSAMINYLTRANSFERASE-LIKE PROTEIN 1"/>
    <property type="match status" value="1"/>
</dbReference>
<feature type="domain" description="Glycosyltransferase 2-like" evidence="2">
    <location>
        <begin position="328"/>
        <end position="459"/>
    </location>
</feature>
<accession>A0A2T0YTE8</accession>
<name>A0A2T0YTE8_9MICC</name>
<keyword evidence="1" id="KW-0472">Membrane</keyword>
<dbReference type="SUPFAM" id="SSF53448">
    <property type="entry name" value="Nucleotide-diphospho-sugar transferases"/>
    <property type="match status" value="1"/>
</dbReference>
<feature type="transmembrane region" description="Helical" evidence="1">
    <location>
        <begin position="41"/>
        <end position="63"/>
    </location>
</feature>
<dbReference type="Gene3D" id="3.90.550.10">
    <property type="entry name" value="Spore Coat Polysaccharide Biosynthesis Protein SpsA, Chain A"/>
    <property type="match status" value="1"/>
</dbReference>
<dbReference type="PANTHER" id="PTHR22916">
    <property type="entry name" value="GLYCOSYLTRANSFERASE"/>
    <property type="match status" value="1"/>
</dbReference>
<evidence type="ECO:0000313" key="3">
    <source>
        <dbReference type="EMBL" id="PRZ18895.1"/>
    </source>
</evidence>
<keyword evidence="3" id="KW-0808">Transferase</keyword>
<dbReference type="GO" id="GO:0016758">
    <property type="term" value="F:hexosyltransferase activity"/>
    <property type="evidence" value="ECO:0007669"/>
    <property type="project" value="UniProtKB-ARBA"/>
</dbReference>
<keyword evidence="1" id="KW-0812">Transmembrane</keyword>
<dbReference type="Proteomes" id="UP000238217">
    <property type="component" value="Unassembled WGS sequence"/>
</dbReference>
<dbReference type="InterPro" id="IPR001173">
    <property type="entry name" value="Glyco_trans_2-like"/>
</dbReference>
<dbReference type="InterPro" id="IPR029044">
    <property type="entry name" value="Nucleotide-diphossugar_trans"/>
</dbReference>
<organism evidence="3 4">
    <name type="scientific">Nesterenkonia sandarakina</name>
    <dbReference type="NCBI Taxonomy" id="272918"/>
    <lineage>
        <taxon>Bacteria</taxon>
        <taxon>Bacillati</taxon>
        <taxon>Actinomycetota</taxon>
        <taxon>Actinomycetes</taxon>
        <taxon>Micrococcales</taxon>
        <taxon>Micrococcaceae</taxon>
        <taxon>Nesterenkonia</taxon>
    </lineage>
</organism>
<keyword evidence="4" id="KW-1185">Reference proteome</keyword>
<dbReference type="EMBL" id="PVTY01000001">
    <property type="protein sequence ID" value="PRZ18895.1"/>
    <property type="molecule type" value="Genomic_DNA"/>
</dbReference>
<evidence type="ECO:0000259" key="2">
    <source>
        <dbReference type="Pfam" id="PF00535"/>
    </source>
</evidence>
<dbReference type="Pfam" id="PF00535">
    <property type="entry name" value="Glycos_transf_2"/>
    <property type="match status" value="1"/>
</dbReference>